<proteinExistence type="predicted"/>
<protein>
    <submittedName>
        <fullName evidence="2">Uncharacterized protein</fullName>
    </submittedName>
</protein>
<feature type="non-terminal residue" evidence="2">
    <location>
        <position position="109"/>
    </location>
</feature>
<name>X0YYJ1_9ZZZZ</name>
<keyword evidence="1" id="KW-1133">Transmembrane helix</keyword>
<keyword evidence="1" id="KW-0812">Transmembrane</keyword>
<sequence>MSEAAPEASPGDAGPRDVAAVPFAVRALTLAIALVVPLLVVGQGYLPDDDALRHAAKAVSGKGWDEILVLRADMPLDSHPGWHTVLTWVHRLTSADTHLLVLFSVIVAF</sequence>
<gene>
    <name evidence="2" type="ORF">S01H1_81012</name>
</gene>
<reference evidence="2" key="1">
    <citation type="journal article" date="2014" name="Front. Microbiol.">
        <title>High frequency of phylogenetically diverse reductive dehalogenase-homologous genes in deep subseafloor sedimentary metagenomes.</title>
        <authorList>
            <person name="Kawai M."/>
            <person name="Futagami T."/>
            <person name="Toyoda A."/>
            <person name="Takaki Y."/>
            <person name="Nishi S."/>
            <person name="Hori S."/>
            <person name="Arai W."/>
            <person name="Tsubouchi T."/>
            <person name="Morono Y."/>
            <person name="Uchiyama I."/>
            <person name="Ito T."/>
            <person name="Fujiyama A."/>
            <person name="Inagaki F."/>
            <person name="Takami H."/>
        </authorList>
    </citation>
    <scope>NUCLEOTIDE SEQUENCE</scope>
    <source>
        <strain evidence="2">Expedition CK06-06</strain>
    </source>
</reference>
<evidence type="ECO:0000313" key="2">
    <source>
        <dbReference type="EMBL" id="GAG51557.1"/>
    </source>
</evidence>
<evidence type="ECO:0000256" key="1">
    <source>
        <dbReference type="SAM" id="Phobius"/>
    </source>
</evidence>
<feature type="transmembrane region" description="Helical" evidence="1">
    <location>
        <begin position="23"/>
        <end position="46"/>
    </location>
</feature>
<dbReference type="AlphaFoldDB" id="X0YYJ1"/>
<keyword evidence="1" id="KW-0472">Membrane</keyword>
<dbReference type="EMBL" id="BARS01054774">
    <property type="protein sequence ID" value="GAG51557.1"/>
    <property type="molecule type" value="Genomic_DNA"/>
</dbReference>
<accession>X0YYJ1</accession>
<organism evidence="2">
    <name type="scientific">marine sediment metagenome</name>
    <dbReference type="NCBI Taxonomy" id="412755"/>
    <lineage>
        <taxon>unclassified sequences</taxon>
        <taxon>metagenomes</taxon>
        <taxon>ecological metagenomes</taxon>
    </lineage>
</organism>
<comment type="caution">
    <text evidence="2">The sequence shown here is derived from an EMBL/GenBank/DDBJ whole genome shotgun (WGS) entry which is preliminary data.</text>
</comment>